<dbReference type="AlphaFoldDB" id="A0A8D8VPX3"/>
<feature type="compositionally biased region" description="Low complexity" evidence="4">
    <location>
        <begin position="550"/>
        <end position="604"/>
    </location>
</feature>
<feature type="compositionally biased region" description="Basic and acidic residues" evidence="4">
    <location>
        <begin position="705"/>
        <end position="718"/>
    </location>
</feature>
<dbReference type="InterPro" id="IPR001611">
    <property type="entry name" value="Leu-rich_rpt"/>
</dbReference>
<feature type="chain" id="PRO_5036262327" evidence="5">
    <location>
        <begin position="21"/>
        <end position="773"/>
    </location>
</feature>
<feature type="signal peptide" evidence="5">
    <location>
        <begin position="1"/>
        <end position="20"/>
    </location>
</feature>
<sequence>MSVFLRLLLVLVSLLHLSTSFTGPSLHCAVRREINPCTCKHKDANTGDITVVCEKMTSFGQVVDALQDRFGNSKIALRIAVSNLDDLATKSFHLLGMRIIHLKLVKNNLSVLPVDVFSGLESVRDFSISDNVLSDIPSHILNRMPSLHTLDLNRNKITSLKQHDLKGLPDLATILLADNYLTQIDENSFPTTLRRVHIGHNNLTSLNNSIRGLTDLEWLFINNNRLTSLEGELGALRKLQLLIANNNQLESLPSDIQLLSNMNTLVVTQNKINQLDNLLSGLSKLEKTNLENNSIKMLRRDEFHGLHRLDELILRNNEIKSINGSMSTLINLTYLDLAHNQLPEFLVQDIIGPKRLRVLDLSHNKIKRLGSRNEDKNLIEGGIKIGELKLQHNEIEILDGALMGIHGLTRLNLSHNRLQAIAPDDFIGLDELKMLDLSHNLLSTLSETSKTFLPALEELMVSHNSLTALEKDFHGLPVLCMADLAHNNIKAINIQLALKTQCKMYGLNSTLRIYLQGNPVLCEESMRIVIEAMEATNNTKIHAGETMCQPETVETTSLSTTTTTTVTESPSTKPTPTQASPTTQSSTTSTPATTRQTPSTPAPAVEEITETITLEFPQPVEPNNQIPEIPEEKPLPKQEEPTPIDIEGHFDEKVMVKPVLTIEEEIKPIRSALSDKRREESGNTSDERQGEKDKLVQQITVTGKVTKETKLDEVDKTPNRIPTSEPNSEPASKPGVSKLGPVLSSLGSDNVHIAYVVDNKTDMEVESIRVMNN</sequence>
<feature type="region of interest" description="Disordered" evidence="4">
    <location>
        <begin position="671"/>
        <end position="745"/>
    </location>
</feature>
<keyword evidence="2 5" id="KW-0732">Signal</keyword>
<dbReference type="SMART" id="SM00364">
    <property type="entry name" value="LRR_BAC"/>
    <property type="match status" value="6"/>
</dbReference>
<evidence type="ECO:0000256" key="2">
    <source>
        <dbReference type="ARBA" id="ARBA00022729"/>
    </source>
</evidence>
<dbReference type="Pfam" id="PF13855">
    <property type="entry name" value="LRR_8"/>
    <property type="match status" value="3"/>
</dbReference>
<dbReference type="PROSITE" id="PS51450">
    <property type="entry name" value="LRR"/>
    <property type="match status" value="4"/>
</dbReference>
<dbReference type="PRINTS" id="PR00019">
    <property type="entry name" value="LEURICHRPT"/>
</dbReference>
<accession>A0A8D8VPX3</accession>
<dbReference type="Gene3D" id="3.80.10.10">
    <property type="entry name" value="Ribonuclease Inhibitor"/>
    <property type="match status" value="3"/>
</dbReference>
<dbReference type="PANTHER" id="PTHR24373">
    <property type="entry name" value="SLIT RELATED LEUCINE-RICH REPEAT NEURONAL PROTEIN"/>
    <property type="match status" value="1"/>
</dbReference>
<dbReference type="PANTHER" id="PTHR24373:SF275">
    <property type="entry name" value="TIR DOMAIN-CONTAINING PROTEIN"/>
    <property type="match status" value="1"/>
</dbReference>
<evidence type="ECO:0000313" key="6">
    <source>
        <dbReference type="EMBL" id="CAG6629374.1"/>
    </source>
</evidence>
<evidence type="ECO:0000256" key="3">
    <source>
        <dbReference type="ARBA" id="ARBA00022737"/>
    </source>
</evidence>
<feature type="region of interest" description="Disordered" evidence="4">
    <location>
        <begin position="544"/>
        <end position="644"/>
    </location>
</feature>
<keyword evidence="3" id="KW-0677">Repeat</keyword>
<dbReference type="InterPro" id="IPR032675">
    <property type="entry name" value="LRR_dom_sf"/>
</dbReference>
<dbReference type="SMART" id="SM00369">
    <property type="entry name" value="LRR_TYP"/>
    <property type="match status" value="14"/>
</dbReference>
<dbReference type="InterPro" id="IPR003591">
    <property type="entry name" value="Leu-rich_rpt_typical-subtyp"/>
</dbReference>
<evidence type="ECO:0000256" key="4">
    <source>
        <dbReference type="SAM" id="MobiDB-lite"/>
    </source>
</evidence>
<dbReference type="SUPFAM" id="SSF52058">
    <property type="entry name" value="L domain-like"/>
    <property type="match status" value="2"/>
</dbReference>
<reference evidence="6" key="1">
    <citation type="submission" date="2021-05" db="EMBL/GenBank/DDBJ databases">
        <authorList>
            <person name="Alioto T."/>
            <person name="Alioto T."/>
            <person name="Gomez Garrido J."/>
        </authorList>
    </citation>
    <scope>NUCLEOTIDE SEQUENCE</scope>
</reference>
<protein>
    <submittedName>
        <fullName evidence="6">Leucine-rich repeat-containing G-protein coupled receptor 4</fullName>
    </submittedName>
</protein>
<proteinExistence type="predicted"/>
<feature type="compositionally biased region" description="Polar residues" evidence="4">
    <location>
        <begin position="720"/>
        <end position="730"/>
    </location>
</feature>
<dbReference type="EMBL" id="HBUF01070540">
    <property type="protein sequence ID" value="CAG6629374.1"/>
    <property type="molecule type" value="Transcribed_RNA"/>
</dbReference>
<keyword evidence="6" id="KW-0675">Receptor</keyword>
<dbReference type="EMBL" id="HBUF01070542">
    <property type="protein sequence ID" value="CAG6629376.1"/>
    <property type="molecule type" value="Transcribed_RNA"/>
</dbReference>
<organism evidence="6">
    <name type="scientific">Cacopsylla melanoneura</name>
    <dbReference type="NCBI Taxonomy" id="428564"/>
    <lineage>
        <taxon>Eukaryota</taxon>
        <taxon>Metazoa</taxon>
        <taxon>Ecdysozoa</taxon>
        <taxon>Arthropoda</taxon>
        <taxon>Hexapoda</taxon>
        <taxon>Insecta</taxon>
        <taxon>Pterygota</taxon>
        <taxon>Neoptera</taxon>
        <taxon>Paraneoptera</taxon>
        <taxon>Hemiptera</taxon>
        <taxon>Sternorrhyncha</taxon>
        <taxon>Psylloidea</taxon>
        <taxon>Psyllidae</taxon>
        <taxon>Psyllinae</taxon>
        <taxon>Cacopsylla</taxon>
    </lineage>
</organism>
<evidence type="ECO:0000256" key="1">
    <source>
        <dbReference type="ARBA" id="ARBA00022614"/>
    </source>
</evidence>
<evidence type="ECO:0000256" key="5">
    <source>
        <dbReference type="SAM" id="SignalP"/>
    </source>
</evidence>
<feature type="compositionally biased region" description="Basic and acidic residues" evidence="4">
    <location>
        <begin position="630"/>
        <end position="644"/>
    </location>
</feature>
<dbReference type="SMART" id="SM00365">
    <property type="entry name" value="LRR_SD22"/>
    <property type="match status" value="7"/>
</dbReference>
<name>A0A8D8VPX3_9HEMI</name>
<dbReference type="InterPro" id="IPR050328">
    <property type="entry name" value="Dev_Immune_Receptor"/>
</dbReference>
<feature type="compositionally biased region" description="Basic and acidic residues" evidence="4">
    <location>
        <begin position="671"/>
        <end position="695"/>
    </location>
</feature>
<keyword evidence="1" id="KW-0433">Leucine-rich repeat</keyword>